<dbReference type="Gene3D" id="3.10.129.10">
    <property type="entry name" value="Hotdog Thioesterase"/>
    <property type="match status" value="1"/>
</dbReference>
<dbReference type="InterPro" id="IPR029069">
    <property type="entry name" value="HotDog_dom_sf"/>
</dbReference>
<comment type="similarity">
    <text evidence="1">Belongs to the thioesterase PaaI family.</text>
</comment>
<reference evidence="5" key="1">
    <citation type="submission" date="2023-07" db="EMBL/GenBank/DDBJ databases">
        <title>Draft genome sequence of Agarivorans aestuarii strain ZMCS4, a CAZymes producing bacteria isolated from the marine brown algae Clodostephus spongiosus.</title>
        <authorList>
            <person name="Lorente B."/>
            <person name="Cabral C."/>
            <person name="Frias J."/>
            <person name="Faria J."/>
            <person name="Toubarro D."/>
        </authorList>
    </citation>
    <scope>NUCLEOTIDE SEQUENCE [LARGE SCALE GENOMIC DNA]</scope>
    <source>
        <strain evidence="5">ZMCS4</strain>
    </source>
</reference>
<keyword evidence="5" id="KW-1185">Reference proteome</keyword>
<dbReference type="SUPFAM" id="SSF54637">
    <property type="entry name" value="Thioesterase/thiol ester dehydrase-isomerase"/>
    <property type="match status" value="1"/>
</dbReference>
<dbReference type="RefSeq" id="WP_329773640.1">
    <property type="nucleotide sequence ID" value="NZ_JAYDYW010000002.1"/>
</dbReference>
<evidence type="ECO:0000256" key="1">
    <source>
        <dbReference type="ARBA" id="ARBA00008324"/>
    </source>
</evidence>
<dbReference type="CDD" id="cd03443">
    <property type="entry name" value="PaaI_thioesterase"/>
    <property type="match status" value="1"/>
</dbReference>
<protein>
    <submittedName>
        <fullName evidence="4">Hotdog fold thioesterase</fullName>
    </submittedName>
</protein>
<keyword evidence="2" id="KW-0378">Hydrolase</keyword>
<dbReference type="PANTHER" id="PTHR43240">
    <property type="entry name" value="1,4-DIHYDROXY-2-NAPHTHOYL-COA THIOESTERASE 1"/>
    <property type="match status" value="1"/>
</dbReference>
<sequence>MSLATLNKMGEGNMLAYLDIEFTEIGDDYLVAKMPVTAKVKQPMGLLHGGANVVLAESLASCAAYCVAGENAMVVGVEINANHLKAVRHSEVTAKASPIRLGKSLQVWQINIVQNNELVCSSRLTVMVKTK</sequence>
<dbReference type="NCBIfam" id="TIGR00369">
    <property type="entry name" value="unchar_dom_1"/>
    <property type="match status" value="1"/>
</dbReference>
<dbReference type="PANTHER" id="PTHR43240:SF5">
    <property type="entry name" value="1,4-DIHYDROXY-2-NAPHTHOYL-COA THIOESTERASE 1"/>
    <property type="match status" value="1"/>
</dbReference>
<dbReference type="EMBL" id="JAYDYW010000002">
    <property type="protein sequence ID" value="MEE1672322.1"/>
    <property type="molecule type" value="Genomic_DNA"/>
</dbReference>
<dbReference type="InterPro" id="IPR003736">
    <property type="entry name" value="PAAI_dom"/>
</dbReference>
<comment type="caution">
    <text evidence="4">The sequence shown here is derived from an EMBL/GenBank/DDBJ whole genome shotgun (WGS) entry which is preliminary data.</text>
</comment>
<dbReference type="InterPro" id="IPR006683">
    <property type="entry name" value="Thioestr_dom"/>
</dbReference>
<proteinExistence type="inferred from homology"/>
<name>A0ABU7FYT6_9ALTE</name>
<gene>
    <name evidence="4" type="ORF">SNR37_001637</name>
</gene>
<evidence type="ECO:0000256" key="2">
    <source>
        <dbReference type="ARBA" id="ARBA00022801"/>
    </source>
</evidence>
<organism evidence="4 5">
    <name type="scientific">Agarivorans aestuarii</name>
    <dbReference type="NCBI Taxonomy" id="1563703"/>
    <lineage>
        <taxon>Bacteria</taxon>
        <taxon>Pseudomonadati</taxon>
        <taxon>Pseudomonadota</taxon>
        <taxon>Gammaproteobacteria</taxon>
        <taxon>Alteromonadales</taxon>
        <taxon>Alteromonadaceae</taxon>
        <taxon>Agarivorans</taxon>
    </lineage>
</organism>
<evidence type="ECO:0000313" key="4">
    <source>
        <dbReference type="EMBL" id="MEE1672322.1"/>
    </source>
</evidence>
<feature type="domain" description="Thioesterase" evidence="3">
    <location>
        <begin position="44"/>
        <end position="120"/>
    </location>
</feature>
<evidence type="ECO:0000313" key="5">
    <source>
        <dbReference type="Proteomes" id="UP001310248"/>
    </source>
</evidence>
<dbReference type="Proteomes" id="UP001310248">
    <property type="component" value="Unassembled WGS sequence"/>
</dbReference>
<dbReference type="Pfam" id="PF03061">
    <property type="entry name" value="4HBT"/>
    <property type="match status" value="1"/>
</dbReference>
<evidence type="ECO:0000259" key="3">
    <source>
        <dbReference type="Pfam" id="PF03061"/>
    </source>
</evidence>
<accession>A0ABU7FYT6</accession>